<sequence length="38" mass="4364">MNGYRLARSILAKIRNCTAKITGQFCRRRRDLIASPVN</sequence>
<gene>
    <name evidence="1" type="ORF">CDAR_576951</name>
</gene>
<dbReference type="EMBL" id="BPLQ01005619">
    <property type="protein sequence ID" value="GIY15985.1"/>
    <property type="molecule type" value="Genomic_DNA"/>
</dbReference>
<feature type="non-terminal residue" evidence="1">
    <location>
        <position position="38"/>
    </location>
</feature>
<evidence type="ECO:0000313" key="1">
    <source>
        <dbReference type="EMBL" id="GIY15985.1"/>
    </source>
</evidence>
<organism evidence="1 2">
    <name type="scientific">Caerostris darwini</name>
    <dbReference type="NCBI Taxonomy" id="1538125"/>
    <lineage>
        <taxon>Eukaryota</taxon>
        <taxon>Metazoa</taxon>
        <taxon>Ecdysozoa</taxon>
        <taxon>Arthropoda</taxon>
        <taxon>Chelicerata</taxon>
        <taxon>Arachnida</taxon>
        <taxon>Araneae</taxon>
        <taxon>Araneomorphae</taxon>
        <taxon>Entelegynae</taxon>
        <taxon>Araneoidea</taxon>
        <taxon>Araneidae</taxon>
        <taxon>Caerostris</taxon>
    </lineage>
</organism>
<dbReference type="AlphaFoldDB" id="A0AAV4R3D8"/>
<comment type="caution">
    <text evidence="1">The sequence shown here is derived from an EMBL/GenBank/DDBJ whole genome shotgun (WGS) entry which is preliminary data.</text>
</comment>
<evidence type="ECO:0000313" key="2">
    <source>
        <dbReference type="Proteomes" id="UP001054837"/>
    </source>
</evidence>
<reference evidence="1 2" key="1">
    <citation type="submission" date="2021-06" db="EMBL/GenBank/DDBJ databases">
        <title>Caerostris darwini draft genome.</title>
        <authorList>
            <person name="Kono N."/>
            <person name="Arakawa K."/>
        </authorList>
    </citation>
    <scope>NUCLEOTIDE SEQUENCE [LARGE SCALE GENOMIC DNA]</scope>
</reference>
<accession>A0AAV4R3D8</accession>
<keyword evidence="2" id="KW-1185">Reference proteome</keyword>
<dbReference type="Proteomes" id="UP001054837">
    <property type="component" value="Unassembled WGS sequence"/>
</dbReference>
<name>A0AAV4R3D8_9ARAC</name>
<proteinExistence type="predicted"/>
<protein>
    <submittedName>
        <fullName evidence="1">Uncharacterized protein</fullName>
    </submittedName>
</protein>